<comment type="caution">
    <text evidence="2">The sequence shown here is derived from an EMBL/GenBank/DDBJ whole genome shotgun (WGS) entry which is preliminary data.</text>
</comment>
<name>A0ABT2ZGQ5_9RHOB</name>
<feature type="region of interest" description="Disordered" evidence="1">
    <location>
        <begin position="28"/>
        <end position="52"/>
    </location>
</feature>
<evidence type="ECO:0000256" key="1">
    <source>
        <dbReference type="SAM" id="MobiDB-lite"/>
    </source>
</evidence>
<evidence type="ECO:0000313" key="3">
    <source>
        <dbReference type="Proteomes" id="UP001652542"/>
    </source>
</evidence>
<sequence>MAVLTESAAVHRLHVFLASRRARRLNLRPPGGAGDAKPGSAARIACQRSKLH</sequence>
<protein>
    <submittedName>
        <fullName evidence="2">Uncharacterized protein</fullName>
    </submittedName>
</protein>
<dbReference type="RefSeq" id="WP_263735963.1">
    <property type="nucleotide sequence ID" value="NZ_JAOWKY010000005.1"/>
</dbReference>
<gene>
    <name evidence="2" type="ORF">OEW28_16830</name>
</gene>
<proteinExistence type="predicted"/>
<accession>A0ABT2ZGQ5</accession>
<dbReference type="Proteomes" id="UP001652542">
    <property type="component" value="Unassembled WGS sequence"/>
</dbReference>
<evidence type="ECO:0000313" key="2">
    <source>
        <dbReference type="EMBL" id="MCV2870291.1"/>
    </source>
</evidence>
<dbReference type="EMBL" id="JAOWKY010000005">
    <property type="protein sequence ID" value="MCV2870291.1"/>
    <property type="molecule type" value="Genomic_DNA"/>
</dbReference>
<keyword evidence="3" id="KW-1185">Reference proteome</keyword>
<organism evidence="2 3">
    <name type="scientific">Albidovulum marisflavi</name>
    <dbReference type="NCBI Taxonomy" id="2984159"/>
    <lineage>
        <taxon>Bacteria</taxon>
        <taxon>Pseudomonadati</taxon>
        <taxon>Pseudomonadota</taxon>
        <taxon>Alphaproteobacteria</taxon>
        <taxon>Rhodobacterales</taxon>
        <taxon>Paracoccaceae</taxon>
        <taxon>Albidovulum</taxon>
    </lineage>
</organism>
<reference evidence="2 3" key="1">
    <citation type="submission" date="2022-10" db="EMBL/GenBank/DDBJ databases">
        <title>Defluviimonas sp. nov., isolated from ocean surface water.</title>
        <authorList>
            <person name="He W."/>
            <person name="Wang L."/>
            <person name="Zhang D.-F."/>
        </authorList>
    </citation>
    <scope>NUCLEOTIDE SEQUENCE [LARGE SCALE GENOMIC DNA]</scope>
    <source>
        <strain evidence="2 3">WL0002</strain>
    </source>
</reference>